<protein>
    <submittedName>
        <fullName evidence="1">Uncharacterized protein</fullName>
    </submittedName>
</protein>
<keyword evidence="2" id="KW-1185">Reference proteome</keyword>
<name>A0ACD5AAV6_9ACTN</name>
<proteinExistence type="predicted"/>
<accession>A0ACD5AAV6</accession>
<organism evidence="1 2">
    <name type="scientific">Streptomyces citrinus</name>
    <dbReference type="NCBI Taxonomy" id="3118173"/>
    <lineage>
        <taxon>Bacteria</taxon>
        <taxon>Bacillati</taxon>
        <taxon>Actinomycetota</taxon>
        <taxon>Actinomycetes</taxon>
        <taxon>Kitasatosporales</taxon>
        <taxon>Streptomycetaceae</taxon>
        <taxon>Streptomyces</taxon>
    </lineage>
</organism>
<dbReference type="EMBL" id="CP146022">
    <property type="protein sequence ID" value="WWQ64215.1"/>
    <property type="molecule type" value="Genomic_DNA"/>
</dbReference>
<evidence type="ECO:0000313" key="1">
    <source>
        <dbReference type="EMBL" id="WWQ64215.1"/>
    </source>
</evidence>
<gene>
    <name evidence="1" type="ORF">V2W30_13275</name>
</gene>
<dbReference type="Proteomes" id="UP001432251">
    <property type="component" value="Chromosome"/>
</dbReference>
<evidence type="ECO:0000313" key="2">
    <source>
        <dbReference type="Proteomes" id="UP001432251"/>
    </source>
</evidence>
<reference evidence="1" key="1">
    <citation type="journal article" date="2025" name="Int. J. Syst. Evol. Microbiol.">
        <title>Streptomyces citrinus sp. nov., with yellow diffusible pigment.</title>
        <authorList>
            <person name="He Y."/>
            <person name="Yang E."/>
            <person name="Xu J."/>
            <person name="Sun Y."/>
            <person name="Sun L."/>
        </authorList>
    </citation>
    <scope>NUCLEOTIDE SEQUENCE</scope>
    <source>
        <strain evidence="1">Q6</strain>
    </source>
</reference>
<sequence>MRHRRLLATGALIAAAVAGGVACEPIGGDLNPSTVAATTDQEATQELERQHAPVAWISCTASYNGRSTPSSSTPSEVEVDCRGKTDKGEDIRIKGWAHGVVSGHCVRGDFIGRVEGKVWFHLAVLGNCAESGSTSHPPQNPPPSHDDQPTRHEPQPGTTRTVTQTVTVYPPDPTCSCFQGK</sequence>